<organism evidence="1 2">
    <name type="scientific">Silurus meridionalis</name>
    <name type="common">Southern catfish</name>
    <name type="synonym">Silurus soldatovi meridionalis</name>
    <dbReference type="NCBI Taxonomy" id="175797"/>
    <lineage>
        <taxon>Eukaryota</taxon>
        <taxon>Metazoa</taxon>
        <taxon>Chordata</taxon>
        <taxon>Craniata</taxon>
        <taxon>Vertebrata</taxon>
        <taxon>Euteleostomi</taxon>
        <taxon>Actinopterygii</taxon>
        <taxon>Neopterygii</taxon>
        <taxon>Teleostei</taxon>
        <taxon>Ostariophysi</taxon>
        <taxon>Siluriformes</taxon>
        <taxon>Siluridae</taxon>
        <taxon>Silurus</taxon>
    </lineage>
</organism>
<dbReference type="EMBL" id="JABFDY010000027">
    <property type="protein sequence ID" value="KAF7687762.1"/>
    <property type="molecule type" value="Genomic_DNA"/>
</dbReference>
<dbReference type="AlphaFoldDB" id="A0A8T0A9W0"/>
<proteinExistence type="predicted"/>
<sequence length="75" mass="8734">MLRHNAFLLLFSNHWNQEIIKVKVQSFHNVNDPEVKVAILEKIKLKCKDLGLAEIITVKWREQPDGVVFHKNTGN</sequence>
<comment type="caution">
    <text evidence="1">The sequence shown here is derived from an EMBL/GenBank/DDBJ whole genome shotgun (WGS) entry which is preliminary data.</text>
</comment>
<dbReference type="Proteomes" id="UP000606274">
    <property type="component" value="Unassembled WGS sequence"/>
</dbReference>
<evidence type="ECO:0000313" key="2">
    <source>
        <dbReference type="Proteomes" id="UP000606274"/>
    </source>
</evidence>
<keyword evidence="2" id="KW-1185">Reference proteome</keyword>
<accession>A0A8T0A9W0</accession>
<name>A0A8T0A9W0_SILME</name>
<gene>
    <name evidence="1" type="ORF">HF521_014990</name>
</gene>
<protein>
    <submittedName>
        <fullName evidence="1">Uncharacterized protein</fullName>
    </submittedName>
</protein>
<evidence type="ECO:0000313" key="1">
    <source>
        <dbReference type="EMBL" id="KAF7687762.1"/>
    </source>
</evidence>
<reference evidence="1" key="1">
    <citation type="submission" date="2020-08" db="EMBL/GenBank/DDBJ databases">
        <title>Chromosome-level assembly of Southern catfish (Silurus meridionalis) provides insights into visual adaptation to the nocturnal and benthic lifestyles.</title>
        <authorList>
            <person name="Zhang Y."/>
            <person name="Wang D."/>
            <person name="Peng Z."/>
        </authorList>
    </citation>
    <scope>NUCLEOTIDE SEQUENCE</scope>
    <source>
        <strain evidence="1">SWU-2019-XX</strain>
        <tissue evidence="1">Muscle</tissue>
    </source>
</reference>